<dbReference type="Gene3D" id="3.40.710.10">
    <property type="entry name" value="DD-peptidase/beta-lactamase superfamily"/>
    <property type="match status" value="1"/>
</dbReference>
<comment type="subcellular location">
    <subcellularLocation>
        <location evidence="1">Membrane</location>
    </subcellularLocation>
</comment>
<keyword evidence="5" id="KW-1133">Transmembrane helix</keyword>
<dbReference type="Pfam" id="PF03717">
    <property type="entry name" value="PBP_dimer"/>
    <property type="match status" value="1"/>
</dbReference>
<name>A0A239WYN1_9ACTN</name>
<dbReference type="Gene3D" id="3.30.450.330">
    <property type="match status" value="1"/>
</dbReference>
<dbReference type="AlphaFoldDB" id="A0A239WYN1"/>
<dbReference type="GO" id="GO:0071555">
    <property type="term" value="P:cell wall organization"/>
    <property type="evidence" value="ECO:0007669"/>
    <property type="project" value="TreeGrafter"/>
</dbReference>
<proteinExistence type="inferred from homology"/>
<dbReference type="Proteomes" id="UP000215332">
    <property type="component" value="Chromosome 1"/>
</dbReference>
<accession>A0A239WYN1</accession>
<evidence type="ECO:0000256" key="1">
    <source>
        <dbReference type="ARBA" id="ARBA00004370"/>
    </source>
</evidence>
<dbReference type="InterPro" id="IPR036138">
    <property type="entry name" value="PBP_dimer_sf"/>
</dbReference>
<dbReference type="PANTHER" id="PTHR30627:SF1">
    <property type="entry name" value="PEPTIDOGLYCAN D,D-TRANSPEPTIDASE FTSI"/>
    <property type="match status" value="1"/>
</dbReference>
<keyword evidence="5" id="KW-0812">Transmembrane</keyword>
<dbReference type="SUPFAM" id="SSF56601">
    <property type="entry name" value="beta-lactamase/transpeptidase-like"/>
    <property type="match status" value="1"/>
</dbReference>
<dbReference type="GO" id="GO:0008658">
    <property type="term" value="F:penicillin binding"/>
    <property type="evidence" value="ECO:0007669"/>
    <property type="project" value="InterPro"/>
</dbReference>
<keyword evidence="3 5" id="KW-0472">Membrane</keyword>
<evidence type="ECO:0000313" key="9">
    <source>
        <dbReference type="Proteomes" id="UP000215332"/>
    </source>
</evidence>
<dbReference type="InterPro" id="IPR001460">
    <property type="entry name" value="PCN-bd_Tpept"/>
</dbReference>
<feature type="domain" description="Penicillin-binding protein dimerisation" evidence="7">
    <location>
        <begin position="104"/>
        <end position="275"/>
    </location>
</feature>
<dbReference type="GO" id="GO:0005886">
    <property type="term" value="C:plasma membrane"/>
    <property type="evidence" value="ECO:0007669"/>
    <property type="project" value="TreeGrafter"/>
</dbReference>
<evidence type="ECO:0000256" key="3">
    <source>
        <dbReference type="ARBA" id="ARBA00023136"/>
    </source>
</evidence>
<dbReference type="InterPro" id="IPR005311">
    <property type="entry name" value="PBP_dimer"/>
</dbReference>
<gene>
    <name evidence="8" type="primary">ftsI</name>
    <name evidence="8" type="ORF">SAMEA4412665_01782</name>
</gene>
<evidence type="ECO:0000259" key="6">
    <source>
        <dbReference type="Pfam" id="PF00905"/>
    </source>
</evidence>
<evidence type="ECO:0000256" key="4">
    <source>
        <dbReference type="SAM" id="MobiDB-lite"/>
    </source>
</evidence>
<dbReference type="InterPro" id="IPR050515">
    <property type="entry name" value="Beta-lactam/transpept"/>
</dbReference>
<dbReference type="EC" id="2.4.1.129" evidence="8"/>
<feature type="region of interest" description="Disordered" evidence="4">
    <location>
        <begin position="1"/>
        <end position="41"/>
    </location>
</feature>
<dbReference type="eggNOG" id="COG0768">
    <property type="taxonomic scope" value="Bacteria"/>
</dbReference>
<sequence>MNQRPGTAGHHRRGPRREPARPTSRRGNPRSTSRDSTSEPGVIHRFFHEGRPGGQRGRLVITLAILLLSFAIFIGRAVYLQAIQAPKMAQRAADRMRYTHDLLPDRGAITDRNGSALARSESAVLVFVDPQMISRNGVDERAEMSRSQQAKAAAAPKAVAKILAKHLGGYPEDYREALTKKDKSGRLSRYSIVKHQVPSYTFDQIKAEMKDGGWYGVFSSNDPVRSYPSGTLAASLIGFVNTEGRGSAGLEYSLDKKLTGTKGKESYEASTYGRIPLGHETLIPATNGNSYTLTLDAQLQLSVQNALEAQMHASKAESGQAIVMDVKTGEVLAMASAPGFDPKDYGRAKANQLRNHAIADNYEPGSVQKVITMAALADQGIVNADTHVVVPRTLPSGGSHIKDAFDHDTLHLTARGVIAKSSNIGTTLLTRQTDKSTLTKYLQAFNLGKPTGIELPGEATGSIPPASMADYTRDQVSFGQGMSVTSIQEAAAVAAVVNGGVYHQPRILKSGVDGNGETVEIPTGKAHRVISRQASSTVMDMMESVVTLAPDRQVPGYRTAGKTGTAERIDPSCHCYRGYTASYVTVGPVEDPRILTYVVINNPSKGSHQGSGIALPVGRQIMSVALPQFGVPPSRTKAPKKPLEYTP</sequence>
<evidence type="ECO:0000256" key="5">
    <source>
        <dbReference type="SAM" id="Phobius"/>
    </source>
</evidence>
<organism evidence="8 9">
    <name type="scientific">Cutibacterium granulosum</name>
    <dbReference type="NCBI Taxonomy" id="33011"/>
    <lineage>
        <taxon>Bacteria</taxon>
        <taxon>Bacillati</taxon>
        <taxon>Actinomycetota</taxon>
        <taxon>Actinomycetes</taxon>
        <taxon>Propionibacteriales</taxon>
        <taxon>Propionibacteriaceae</taxon>
        <taxon>Cutibacterium</taxon>
    </lineage>
</organism>
<dbReference type="SUPFAM" id="SSF56519">
    <property type="entry name" value="Penicillin binding protein dimerisation domain"/>
    <property type="match status" value="1"/>
</dbReference>
<evidence type="ECO:0000256" key="2">
    <source>
        <dbReference type="ARBA" id="ARBA00007171"/>
    </source>
</evidence>
<comment type="similarity">
    <text evidence="2">Belongs to the transpeptidase family.</text>
</comment>
<evidence type="ECO:0000259" key="7">
    <source>
        <dbReference type="Pfam" id="PF03717"/>
    </source>
</evidence>
<feature type="transmembrane region" description="Helical" evidence="5">
    <location>
        <begin position="59"/>
        <end position="79"/>
    </location>
</feature>
<dbReference type="PANTHER" id="PTHR30627">
    <property type="entry name" value="PEPTIDOGLYCAN D,D-TRANSPEPTIDASE"/>
    <property type="match status" value="1"/>
</dbReference>
<dbReference type="Pfam" id="PF00905">
    <property type="entry name" value="Transpeptidase"/>
    <property type="match status" value="1"/>
</dbReference>
<reference evidence="8 9" key="1">
    <citation type="submission" date="2017-06" db="EMBL/GenBank/DDBJ databases">
        <authorList>
            <consortium name="Pathogen Informatics"/>
        </authorList>
    </citation>
    <scope>NUCLEOTIDE SEQUENCE [LARGE SCALE GENOMIC DNA]</scope>
    <source>
        <strain evidence="8 9">NCTC11865</strain>
    </source>
</reference>
<dbReference type="KEGG" id="cgrn:4412665_01782"/>
<dbReference type="InterPro" id="IPR012338">
    <property type="entry name" value="Beta-lactam/transpept-like"/>
</dbReference>
<evidence type="ECO:0000313" key="8">
    <source>
        <dbReference type="EMBL" id="SNV39537.1"/>
    </source>
</evidence>
<dbReference type="GO" id="GO:0016757">
    <property type="term" value="F:glycosyltransferase activity"/>
    <property type="evidence" value="ECO:0007669"/>
    <property type="project" value="UniProtKB-KW"/>
</dbReference>
<keyword evidence="8" id="KW-0808">Transferase</keyword>
<protein>
    <submittedName>
        <fullName evidence="8">Peptidoglycan synthase FtsI</fullName>
        <ecNumber evidence="8">2.4.1.129</ecNumber>
    </submittedName>
</protein>
<keyword evidence="8" id="KW-0328">Glycosyltransferase</keyword>
<dbReference type="EMBL" id="LT906441">
    <property type="protein sequence ID" value="SNV39537.1"/>
    <property type="molecule type" value="Genomic_DNA"/>
</dbReference>
<dbReference type="Gene3D" id="3.90.1310.10">
    <property type="entry name" value="Penicillin-binding protein 2a (Domain 2)"/>
    <property type="match status" value="1"/>
</dbReference>
<feature type="domain" description="Penicillin-binding protein transpeptidase" evidence="6">
    <location>
        <begin position="320"/>
        <end position="622"/>
    </location>
</feature>